<accession>A0ABV0YK62</accession>
<keyword evidence="2" id="KW-1185">Reference proteome</keyword>
<evidence type="ECO:0000313" key="1">
    <source>
        <dbReference type="EMBL" id="MEQ2293793.1"/>
    </source>
</evidence>
<name>A0ABV0YK62_9TELE</name>
<organism evidence="1 2">
    <name type="scientific">Ameca splendens</name>
    <dbReference type="NCBI Taxonomy" id="208324"/>
    <lineage>
        <taxon>Eukaryota</taxon>
        <taxon>Metazoa</taxon>
        <taxon>Chordata</taxon>
        <taxon>Craniata</taxon>
        <taxon>Vertebrata</taxon>
        <taxon>Euteleostomi</taxon>
        <taxon>Actinopterygii</taxon>
        <taxon>Neopterygii</taxon>
        <taxon>Teleostei</taxon>
        <taxon>Neoteleostei</taxon>
        <taxon>Acanthomorphata</taxon>
        <taxon>Ovalentaria</taxon>
        <taxon>Atherinomorphae</taxon>
        <taxon>Cyprinodontiformes</taxon>
        <taxon>Goodeidae</taxon>
        <taxon>Ameca</taxon>
    </lineage>
</organism>
<dbReference type="Proteomes" id="UP001469553">
    <property type="component" value="Unassembled WGS sequence"/>
</dbReference>
<gene>
    <name evidence="1" type="ORF">AMECASPLE_037213</name>
</gene>
<sequence length="101" mass="11387">MRSLLSSFQTGLGVIETVSLQGILCKQFAFCRSQREKSSNACILITPFINEYRVHTVIHSYLTCAYDPVILSHPWIQFEEFMSVCLQRDISALCLSVQAPG</sequence>
<reference evidence="1 2" key="1">
    <citation type="submission" date="2021-06" db="EMBL/GenBank/DDBJ databases">
        <authorList>
            <person name="Palmer J.M."/>
        </authorList>
    </citation>
    <scope>NUCLEOTIDE SEQUENCE [LARGE SCALE GENOMIC DNA]</scope>
    <source>
        <strain evidence="1 2">AS_MEX2019</strain>
        <tissue evidence="1">Muscle</tissue>
    </source>
</reference>
<comment type="caution">
    <text evidence="1">The sequence shown here is derived from an EMBL/GenBank/DDBJ whole genome shotgun (WGS) entry which is preliminary data.</text>
</comment>
<evidence type="ECO:0000313" key="2">
    <source>
        <dbReference type="Proteomes" id="UP001469553"/>
    </source>
</evidence>
<protein>
    <submittedName>
        <fullName evidence="1">Uncharacterized protein</fullName>
    </submittedName>
</protein>
<dbReference type="EMBL" id="JAHRIP010034411">
    <property type="protein sequence ID" value="MEQ2293793.1"/>
    <property type="molecule type" value="Genomic_DNA"/>
</dbReference>
<proteinExistence type="predicted"/>